<dbReference type="EMBL" id="ML179415">
    <property type="protein sequence ID" value="THU88266.1"/>
    <property type="molecule type" value="Genomic_DNA"/>
</dbReference>
<reference evidence="1 2" key="1">
    <citation type="journal article" date="2019" name="Nat. Ecol. Evol.">
        <title>Megaphylogeny resolves global patterns of mushroom evolution.</title>
        <authorList>
            <person name="Varga T."/>
            <person name="Krizsan K."/>
            <person name="Foldi C."/>
            <person name="Dima B."/>
            <person name="Sanchez-Garcia M."/>
            <person name="Sanchez-Ramirez S."/>
            <person name="Szollosi G.J."/>
            <person name="Szarkandi J.G."/>
            <person name="Papp V."/>
            <person name="Albert L."/>
            <person name="Andreopoulos W."/>
            <person name="Angelini C."/>
            <person name="Antonin V."/>
            <person name="Barry K.W."/>
            <person name="Bougher N.L."/>
            <person name="Buchanan P."/>
            <person name="Buyck B."/>
            <person name="Bense V."/>
            <person name="Catcheside P."/>
            <person name="Chovatia M."/>
            <person name="Cooper J."/>
            <person name="Damon W."/>
            <person name="Desjardin D."/>
            <person name="Finy P."/>
            <person name="Geml J."/>
            <person name="Haridas S."/>
            <person name="Hughes K."/>
            <person name="Justo A."/>
            <person name="Karasinski D."/>
            <person name="Kautmanova I."/>
            <person name="Kiss B."/>
            <person name="Kocsube S."/>
            <person name="Kotiranta H."/>
            <person name="LaButti K.M."/>
            <person name="Lechner B.E."/>
            <person name="Liimatainen K."/>
            <person name="Lipzen A."/>
            <person name="Lukacs Z."/>
            <person name="Mihaltcheva S."/>
            <person name="Morgado L.N."/>
            <person name="Niskanen T."/>
            <person name="Noordeloos M.E."/>
            <person name="Ohm R.A."/>
            <person name="Ortiz-Santana B."/>
            <person name="Ovrebo C."/>
            <person name="Racz N."/>
            <person name="Riley R."/>
            <person name="Savchenko A."/>
            <person name="Shiryaev A."/>
            <person name="Soop K."/>
            <person name="Spirin V."/>
            <person name="Szebenyi C."/>
            <person name="Tomsovsky M."/>
            <person name="Tulloss R.E."/>
            <person name="Uehling J."/>
            <person name="Grigoriev I.V."/>
            <person name="Vagvolgyi C."/>
            <person name="Papp T."/>
            <person name="Martin F.M."/>
            <person name="Miettinen O."/>
            <person name="Hibbett D.S."/>
            <person name="Nagy L.G."/>
        </authorList>
    </citation>
    <scope>NUCLEOTIDE SEQUENCE [LARGE SCALE GENOMIC DNA]</scope>
    <source>
        <strain evidence="1 2">CBS 962.96</strain>
    </source>
</reference>
<dbReference type="AlphaFoldDB" id="A0A4S8LGQ1"/>
<keyword evidence="2" id="KW-1185">Reference proteome</keyword>
<evidence type="ECO:0000313" key="2">
    <source>
        <dbReference type="Proteomes" id="UP000297245"/>
    </source>
</evidence>
<gene>
    <name evidence="1" type="ORF">K435DRAFT_316469</name>
</gene>
<protein>
    <submittedName>
        <fullName evidence="1">Uncharacterized protein</fullName>
    </submittedName>
</protein>
<sequence length="105" mass="12004">MMLLPSGRDHKHLHIEATNQFFHFYIPHHSGSTLLLINFSQPVGTACPCCSTCIVTKQSYYLRLLVSIQSNLSFTSYLSLYDVGRPCHFPNIRCAHISQYTTRAR</sequence>
<dbReference type="Proteomes" id="UP000297245">
    <property type="component" value="Unassembled WGS sequence"/>
</dbReference>
<evidence type="ECO:0000313" key="1">
    <source>
        <dbReference type="EMBL" id="THU88266.1"/>
    </source>
</evidence>
<proteinExistence type="predicted"/>
<accession>A0A4S8LGQ1</accession>
<organism evidence="1 2">
    <name type="scientific">Dendrothele bispora (strain CBS 962.96)</name>
    <dbReference type="NCBI Taxonomy" id="1314807"/>
    <lineage>
        <taxon>Eukaryota</taxon>
        <taxon>Fungi</taxon>
        <taxon>Dikarya</taxon>
        <taxon>Basidiomycota</taxon>
        <taxon>Agaricomycotina</taxon>
        <taxon>Agaricomycetes</taxon>
        <taxon>Agaricomycetidae</taxon>
        <taxon>Agaricales</taxon>
        <taxon>Agaricales incertae sedis</taxon>
        <taxon>Dendrothele</taxon>
    </lineage>
</organism>
<name>A0A4S8LGQ1_DENBC</name>